<protein>
    <submittedName>
        <fullName evidence="6">Unannotated protein</fullName>
    </submittedName>
</protein>
<dbReference type="GO" id="GO:0008299">
    <property type="term" value="P:isoprenoid biosynthetic process"/>
    <property type="evidence" value="ECO:0007669"/>
    <property type="project" value="InterPro"/>
</dbReference>
<dbReference type="PANTHER" id="PTHR12001">
    <property type="entry name" value="GERANYLGERANYL PYROPHOSPHATE SYNTHASE"/>
    <property type="match status" value="1"/>
</dbReference>
<evidence type="ECO:0000256" key="3">
    <source>
        <dbReference type="ARBA" id="ARBA00022679"/>
    </source>
</evidence>
<dbReference type="AlphaFoldDB" id="A0A6J6F4H3"/>
<dbReference type="PANTHER" id="PTHR12001:SF69">
    <property type="entry name" value="ALL TRANS-POLYPRENYL-DIPHOSPHATE SYNTHASE PDSS1"/>
    <property type="match status" value="1"/>
</dbReference>
<evidence type="ECO:0000313" key="6">
    <source>
        <dbReference type="EMBL" id="CAB4583671.1"/>
    </source>
</evidence>
<sequence length="333" mass="35539">MVNLNQAGMPADLIAIELEQLVTEQLAATEKLLQQTCHSDIEFINEMTTHLVNAGGKRFRPLITILAATLGDATKIEVVKAAVVIELTHLATLYHDDVMDEAALRRGTESANARFGNAAAILSGDFLFARASELVADLGPDAVRLQAQTFERLVAGQLLETVGPAVDADPVAHHIMVLTEKTGSLIATAAQFGAEFAGASAADIAAMREFGEAIGVAFQLADDIIDLTSDSSDSGKTPGTDLLEGVPTLTTLLIQQANRKEDQELIYQLKNEVTPKLLPEILTSVRSHPAISQAKNVAINWAERAKQATTNISNPHTKATLDSICDATINRQG</sequence>
<dbReference type="InterPro" id="IPR033749">
    <property type="entry name" value="Polyprenyl_synt_CS"/>
</dbReference>
<comment type="similarity">
    <text evidence="2">Belongs to the FPP/GGPP synthase family.</text>
</comment>
<dbReference type="SUPFAM" id="SSF48576">
    <property type="entry name" value="Terpenoid synthases"/>
    <property type="match status" value="1"/>
</dbReference>
<organism evidence="6">
    <name type="scientific">freshwater metagenome</name>
    <dbReference type="NCBI Taxonomy" id="449393"/>
    <lineage>
        <taxon>unclassified sequences</taxon>
        <taxon>metagenomes</taxon>
        <taxon>ecological metagenomes</taxon>
    </lineage>
</organism>
<dbReference type="SFLD" id="SFLDS00005">
    <property type="entry name" value="Isoprenoid_Synthase_Type_I"/>
    <property type="match status" value="1"/>
</dbReference>
<evidence type="ECO:0000256" key="5">
    <source>
        <dbReference type="ARBA" id="ARBA00022842"/>
    </source>
</evidence>
<dbReference type="SFLD" id="SFLDG01017">
    <property type="entry name" value="Polyprenyl_Transferase_Like"/>
    <property type="match status" value="1"/>
</dbReference>
<dbReference type="PROSITE" id="PS00444">
    <property type="entry name" value="POLYPRENYL_SYNTHASE_2"/>
    <property type="match status" value="1"/>
</dbReference>
<keyword evidence="4" id="KW-0479">Metal-binding</keyword>
<evidence type="ECO:0000256" key="1">
    <source>
        <dbReference type="ARBA" id="ARBA00001946"/>
    </source>
</evidence>
<reference evidence="6" key="1">
    <citation type="submission" date="2020-05" db="EMBL/GenBank/DDBJ databases">
        <authorList>
            <person name="Chiriac C."/>
            <person name="Salcher M."/>
            <person name="Ghai R."/>
            <person name="Kavagutti S V."/>
        </authorList>
    </citation>
    <scope>NUCLEOTIDE SEQUENCE</scope>
</reference>
<dbReference type="InterPro" id="IPR008949">
    <property type="entry name" value="Isoprenoid_synthase_dom_sf"/>
</dbReference>
<name>A0A6J6F4H3_9ZZZZ</name>
<dbReference type="CDD" id="cd00685">
    <property type="entry name" value="Trans_IPPS_HT"/>
    <property type="match status" value="1"/>
</dbReference>
<gene>
    <name evidence="6" type="ORF">UFOPK1726_01085</name>
</gene>
<keyword evidence="3" id="KW-0808">Transferase</keyword>
<accession>A0A6J6F4H3</accession>
<dbReference type="GO" id="GO:0004659">
    <property type="term" value="F:prenyltransferase activity"/>
    <property type="evidence" value="ECO:0007669"/>
    <property type="project" value="InterPro"/>
</dbReference>
<comment type="cofactor">
    <cofactor evidence="1">
        <name>Mg(2+)</name>
        <dbReference type="ChEBI" id="CHEBI:18420"/>
    </cofactor>
</comment>
<dbReference type="EMBL" id="CAEZTT010000151">
    <property type="protein sequence ID" value="CAB4583671.1"/>
    <property type="molecule type" value="Genomic_DNA"/>
</dbReference>
<evidence type="ECO:0000256" key="2">
    <source>
        <dbReference type="ARBA" id="ARBA00006706"/>
    </source>
</evidence>
<dbReference type="Pfam" id="PF00348">
    <property type="entry name" value="polyprenyl_synt"/>
    <property type="match status" value="1"/>
</dbReference>
<keyword evidence="5" id="KW-0460">Magnesium</keyword>
<dbReference type="Gene3D" id="1.10.600.10">
    <property type="entry name" value="Farnesyl Diphosphate Synthase"/>
    <property type="match status" value="1"/>
</dbReference>
<evidence type="ECO:0000256" key="4">
    <source>
        <dbReference type="ARBA" id="ARBA00022723"/>
    </source>
</evidence>
<dbReference type="InterPro" id="IPR000092">
    <property type="entry name" value="Polyprenyl_synt"/>
</dbReference>
<proteinExistence type="inferred from homology"/>
<dbReference type="GO" id="GO:0046872">
    <property type="term" value="F:metal ion binding"/>
    <property type="evidence" value="ECO:0007669"/>
    <property type="project" value="UniProtKB-KW"/>
</dbReference>